<evidence type="ECO:0008006" key="3">
    <source>
        <dbReference type="Google" id="ProtNLM"/>
    </source>
</evidence>
<evidence type="ECO:0000313" key="2">
    <source>
        <dbReference type="Proteomes" id="UP000261080"/>
    </source>
</evidence>
<dbReference type="EMBL" id="QVLX01000014">
    <property type="protein sequence ID" value="RGE84580.1"/>
    <property type="molecule type" value="Genomic_DNA"/>
</dbReference>
<proteinExistence type="predicted"/>
<protein>
    <recommendedName>
        <fullName evidence="3">DUF551 domain-containing protein</fullName>
    </recommendedName>
</protein>
<gene>
    <name evidence="1" type="ORF">DW016_15000</name>
</gene>
<evidence type="ECO:0000313" key="1">
    <source>
        <dbReference type="EMBL" id="RGE84580.1"/>
    </source>
</evidence>
<comment type="caution">
    <text evidence="1">The sequence shown here is derived from an EMBL/GenBank/DDBJ whole genome shotgun (WGS) entry which is preliminary data.</text>
</comment>
<dbReference type="Proteomes" id="UP000261080">
    <property type="component" value="Unassembled WGS sequence"/>
</dbReference>
<keyword evidence="2" id="KW-1185">Reference proteome</keyword>
<reference evidence="1 2" key="1">
    <citation type="submission" date="2018-08" db="EMBL/GenBank/DDBJ databases">
        <title>A genome reference for cultivated species of the human gut microbiota.</title>
        <authorList>
            <person name="Zou Y."/>
            <person name="Xue W."/>
            <person name="Luo G."/>
        </authorList>
    </citation>
    <scope>NUCLEOTIDE SEQUENCE [LARGE SCALE GENOMIC DNA]</scope>
    <source>
        <strain evidence="1 2">AF37-2AT</strain>
    </source>
</reference>
<dbReference type="RefSeq" id="WP_117493852.1">
    <property type="nucleotide sequence ID" value="NZ_JAAISY010000022.1"/>
</dbReference>
<name>A0A3E3JY94_9FIRM</name>
<sequence length="141" mass="16583">MFGLVRKKALIRYMKEIKDENRASNIYAKYPPKDNKQEKLNCYSQGYEDGTDNFYNVMVDIIRKHMNDGWIPVEERLPEVPDDMEDEYCPEFNVTIKGASRATTLKYSPDGAWFDDSGQVYVVIAWRPLPDLYKKIQEENK</sequence>
<accession>A0A3E3JY94</accession>
<organism evidence="1 2">
    <name type="scientific">Sellimonas intestinalis</name>
    <dbReference type="NCBI Taxonomy" id="1653434"/>
    <lineage>
        <taxon>Bacteria</taxon>
        <taxon>Bacillati</taxon>
        <taxon>Bacillota</taxon>
        <taxon>Clostridia</taxon>
        <taxon>Lachnospirales</taxon>
        <taxon>Lachnospiraceae</taxon>
        <taxon>Sellimonas</taxon>
    </lineage>
</organism>
<dbReference type="AlphaFoldDB" id="A0A3E3JY94"/>